<feature type="transmembrane region" description="Helical" evidence="1">
    <location>
        <begin position="50"/>
        <end position="68"/>
    </location>
</feature>
<organism evidence="4 5">
    <name type="scientific">Sphingomonas oryzagri</name>
    <dbReference type="NCBI Taxonomy" id="3042314"/>
    <lineage>
        <taxon>Bacteria</taxon>
        <taxon>Pseudomonadati</taxon>
        <taxon>Pseudomonadota</taxon>
        <taxon>Alphaproteobacteria</taxon>
        <taxon>Sphingomonadales</taxon>
        <taxon>Sphingomonadaceae</taxon>
        <taxon>Sphingomonas</taxon>
    </lineage>
</organism>
<dbReference type="InterPro" id="IPR052155">
    <property type="entry name" value="Biofilm_reg_signaling"/>
</dbReference>
<evidence type="ECO:0000259" key="2">
    <source>
        <dbReference type="PROSITE" id="PS50883"/>
    </source>
</evidence>
<dbReference type="PROSITE" id="PS50887">
    <property type="entry name" value="GGDEF"/>
    <property type="match status" value="1"/>
</dbReference>
<keyword evidence="1" id="KW-1133">Transmembrane helix</keyword>
<dbReference type="EMBL" id="JARYGZ010000003">
    <property type="protein sequence ID" value="MDH7640478.1"/>
    <property type="molecule type" value="Genomic_DNA"/>
</dbReference>
<dbReference type="RefSeq" id="WP_281045841.1">
    <property type="nucleotide sequence ID" value="NZ_JARYGZ010000003.1"/>
</dbReference>
<evidence type="ECO:0000259" key="3">
    <source>
        <dbReference type="PROSITE" id="PS50887"/>
    </source>
</evidence>
<dbReference type="Pfam" id="PF00563">
    <property type="entry name" value="EAL"/>
    <property type="match status" value="1"/>
</dbReference>
<keyword evidence="1" id="KW-0812">Transmembrane</keyword>
<evidence type="ECO:0000256" key="1">
    <source>
        <dbReference type="SAM" id="Phobius"/>
    </source>
</evidence>
<dbReference type="InterPro" id="IPR001633">
    <property type="entry name" value="EAL_dom"/>
</dbReference>
<proteinExistence type="predicted"/>
<dbReference type="InterPro" id="IPR035919">
    <property type="entry name" value="EAL_sf"/>
</dbReference>
<dbReference type="SUPFAM" id="SSF55073">
    <property type="entry name" value="Nucleotide cyclase"/>
    <property type="match status" value="1"/>
</dbReference>
<comment type="caution">
    <text evidence="4">The sequence shown here is derived from an EMBL/GenBank/DDBJ whole genome shotgun (WGS) entry which is preliminary data.</text>
</comment>
<evidence type="ECO:0000313" key="5">
    <source>
        <dbReference type="Proteomes" id="UP001160625"/>
    </source>
</evidence>
<dbReference type="SMART" id="SM00052">
    <property type="entry name" value="EAL"/>
    <property type="match status" value="1"/>
</dbReference>
<dbReference type="PANTHER" id="PTHR44757:SF2">
    <property type="entry name" value="BIOFILM ARCHITECTURE MAINTENANCE PROTEIN MBAA"/>
    <property type="match status" value="1"/>
</dbReference>
<protein>
    <submittedName>
        <fullName evidence="4">EAL domain-containing protein</fullName>
    </submittedName>
</protein>
<keyword evidence="1" id="KW-0472">Membrane</keyword>
<name>A0ABT6N5V0_9SPHN</name>
<reference evidence="4" key="1">
    <citation type="submission" date="2023-04" db="EMBL/GenBank/DDBJ databases">
        <title>Sphingomonas sp. MAHUQ-71 isolated from rice field.</title>
        <authorList>
            <person name="Huq M.A."/>
        </authorList>
    </citation>
    <scope>NUCLEOTIDE SEQUENCE</scope>
    <source>
        <strain evidence="4">MAHUQ-71</strain>
    </source>
</reference>
<dbReference type="SUPFAM" id="SSF141868">
    <property type="entry name" value="EAL domain-like"/>
    <property type="match status" value="1"/>
</dbReference>
<dbReference type="SMART" id="SM00267">
    <property type="entry name" value="GGDEF"/>
    <property type="match status" value="1"/>
</dbReference>
<dbReference type="InterPro" id="IPR043128">
    <property type="entry name" value="Rev_trsase/Diguanyl_cyclase"/>
</dbReference>
<dbReference type="PROSITE" id="PS50883">
    <property type="entry name" value="EAL"/>
    <property type="match status" value="1"/>
</dbReference>
<accession>A0ABT6N5V0</accession>
<feature type="transmembrane region" description="Helical" evidence="1">
    <location>
        <begin position="121"/>
        <end position="139"/>
    </location>
</feature>
<dbReference type="Gene3D" id="3.30.70.270">
    <property type="match status" value="1"/>
</dbReference>
<dbReference type="Pfam" id="PF00990">
    <property type="entry name" value="GGDEF"/>
    <property type="match status" value="1"/>
</dbReference>
<dbReference type="Proteomes" id="UP001160625">
    <property type="component" value="Unassembled WGS sequence"/>
</dbReference>
<feature type="domain" description="GGDEF" evidence="3">
    <location>
        <begin position="249"/>
        <end position="380"/>
    </location>
</feature>
<dbReference type="CDD" id="cd01948">
    <property type="entry name" value="EAL"/>
    <property type="match status" value="1"/>
</dbReference>
<feature type="domain" description="EAL" evidence="2">
    <location>
        <begin position="389"/>
        <end position="638"/>
    </location>
</feature>
<dbReference type="NCBIfam" id="TIGR00254">
    <property type="entry name" value="GGDEF"/>
    <property type="match status" value="1"/>
</dbReference>
<gene>
    <name evidence="4" type="ORF">QGN17_17225</name>
</gene>
<feature type="transmembrane region" description="Helical" evidence="1">
    <location>
        <begin position="88"/>
        <end position="109"/>
    </location>
</feature>
<dbReference type="InterPro" id="IPR000160">
    <property type="entry name" value="GGDEF_dom"/>
</dbReference>
<keyword evidence="5" id="KW-1185">Reference proteome</keyword>
<dbReference type="CDD" id="cd01949">
    <property type="entry name" value="GGDEF"/>
    <property type="match status" value="1"/>
</dbReference>
<evidence type="ECO:0000313" key="4">
    <source>
        <dbReference type="EMBL" id="MDH7640478.1"/>
    </source>
</evidence>
<feature type="transmembrane region" description="Helical" evidence="1">
    <location>
        <begin position="166"/>
        <end position="185"/>
    </location>
</feature>
<dbReference type="InterPro" id="IPR029787">
    <property type="entry name" value="Nucleotide_cyclase"/>
</dbReference>
<dbReference type="Gene3D" id="3.20.20.450">
    <property type="entry name" value="EAL domain"/>
    <property type="match status" value="1"/>
</dbReference>
<dbReference type="PANTHER" id="PTHR44757">
    <property type="entry name" value="DIGUANYLATE CYCLASE DGCP"/>
    <property type="match status" value="1"/>
</dbReference>
<feature type="transmembrane region" description="Helical" evidence="1">
    <location>
        <begin position="27"/>
        <end position="44"/>
    </location>
</feature>
<sequence>MKNWMHFSRQPEIVLAQYAELKRQVPLLYALLVLNACAVGYTHYTFAPAWTTLGFLGFLIVVCGWRIARWIAAPGAGEIAVSDARAQLIRTTLLAGVLGAVFIAWSLLIDQYGEAAERGHVALFIAATVIGCIFCLVYLPQAALLVTAVVTLPYLLYYTLRGDPVFIAMALNIALVSGVMVRVLLNSFNGFKDMIESRSALAAKQGETERLSIENARLAHTDMLTGLPNRRYFFNCLEEALAAARASKSRVVVGVLDLDRFKPVNDTYGHAMGDRLLADVGKRLSSIASAETLLARLGGDEFGLLLTGSVGDVQAVGQTICDMLAVPFVIDGQRINLGCSAGLAAYPEAGTCVHELFDRSDYALYHVKSVKRGRCALFSLEHETLIRSERAIEAALQAADFETELGVVYQPIICLNTQTVIGVEALGRWTSPAIGAVPPDRFITTAERVGTIHSLTLMLFKKALSDFRRMPAGLRLSFNLSAYDITSAECLDRLMALIVDAGVNPGRLTFELTETALMRDFEAAVSGIEALRALGARVALDDFGTGYSSLGYLRQLPLDTVKVDGSFALNVTEQSGRNILSAILGLCRTLGLECVIEGVESDVQLAALQALGYRAAQGYLFARPMSFRSLLDWCDGAGTTRGTDAEAA</sequence>